<name>A0ABW3J4A4_9FLAO</name>
<comment type="caution">
    <text evidence="3">The sequence shown here is derived from an EMBL/GenBank/DDBJ whole genome shotgun (WGS) entry which is preliminary data.</text>
</comment>
<dbReference type="RefSeq" id="WP_379757946.1">
    <property type="nucleotide sequence ID" value="NZ_JBHSYB010000028.1"/>
</dbReference>
<evidence type="ECO:0000313" key="4">
    <source>
        <dbReference type="Proteomes" id="UP001597051"/>
    </source>
</evidence>
<protein>
    <submittedName>
        <fullName evidence="3">DUF6787 family protein</fullName>
    </submittedName>
</protein>
<dbReference type="Pfam" id="PF20584">
    <property type="entry name" value="DUF6787"/>
    <property type="match status" value="1"/>
</dbReference>
<gene>
    <name evidence="3" type="ORF">ACFQ0S_12210</name>
</gene>
<feature type="transmembrane region" description="Helical" evidence="1">
    <location>
        <begin position="16"/>
        <end position="43"/>
    </location>
</feature>
<evidence type="ECO:0000256" key="1">
    <source>
        <dbReference type="SAM" id="Phobius"/>
    </source>
</evidence>
<sequence>MQGLKKRWGIESNFQLIIIFIVFAITGSASAWLSEPFCLWLGITGEDLGYWFTPIRLLMIFPIYQILLVLIGAMFGQFNFFWAFEKKMLRGMKLGFLLPKENGNQE</sequence>
<feature type="transmembrane region" description="Helical" evidence="1">
    <location>
        <begin position="63"/>
        <end position="84"/>
    </location>
</feature>
<feature type="domain" description="DUF6787" evidence="2">
    <location>
        <begin position="18"/>
        <end position="96"/>
    </location>
</feature>
<accession>A0ABW3J4A4</accession>
<reference evidence="4" key="1">
    <citation type="journal article" date="2019" name="Int. J. Syst. Evol. Microbiol.">
        <title>The Global Catalogue of Microorganisms (GCM) 10K type strain sequencing project: providing services to taxonomists for standard genome sequencing and annotation.</title>
        <authorList>
            <consortium name="The Broad Institute Genomics Platform"/>
            <consortium name="The Broad Institute Genome Sequencing Center for Infectious Disease"/>
            <person name="Wu L."/>
            <person name="Ma J."/>
        </authorList>
    </citation>
    <scope>NUCLEOTIDE SEQUENCE [LARGE SCALE GENOMIC DNA]</scope>
    <source>
        <strain evidence="4">CECT 7649</strain>
    </source>
</reference>
<keyword evidence="4" id="KW-1185">Reference proteome</keyword>
<proteinExistence type="predicted"/>
<keyword evidence="1" id="KW-0472">Membrane</keyword>
<dbReference type="EMBL" id="JBHTIZ010000045">
    <property type="protein sequence ID" value="MFD0985238.1"/>
    <property type="molecule type" value="Genomic_DNA"/>
</dbReference>
<organism evidence="3 4">
    <name type="scientific">Flavobacterium myungsuense</name>
    <dbReference type="NCBI Taxonomy" id="651823"/>
    <lineage>
        <taxon>Bacteria</taxon>
        <taxon>Pseudomonadati</taxon>
        <taxon>Bacteroidota</taxon>
        <taxon>Flavobacteriia</taxon>
        <taxon>Flavobacteriales</taxon>
        <taxon>Flavobacteriaceae</taxon>
        <taxon>Flavobacterium</taxon>
    </lineage>
</organism>
<evidence type="ECO:0000313" key="3">
    <source>
        <dbReference type="EMBL" id="MFD0985238.1"/>
    </source>
</evidence>
<keyword evidence="1" id="KW-0812">Transmembrane</keyword>
<evidence type="ECO:0000259" key="2">
    <source>
        <dbReference type="Pfam" id="PF20584"/>
    </source>
</evidence>
<keyword evidence="1" id="KW-1133">Transmembrane helix</keyword>
<dbReference type="Proteomes" id="UP001597051">
    <property type="component" value="Unassembled WGS sequence"/>
</dbReference>
<dbReference type="InterPro" id="IPR046714">
    <property type="entry name" value="DUF6787"/>
</dbReference>